<dbReference type="PANTHER" id="PTHR30466">
    <property type="entry name" value="FLAVIN REDUCTASE"/>
    <property type="match status" value="1"/>
</dbReference>
<reference evidence="4 5" key="1">
    <citation type="submission" date="2024-03" db="EMBL/GenBank/DDBJ databases">
        <title>Genome-scale model development and genomic sequencing of the oleaginous clade Lipomyces.</title>
        <authorList>
            <consortium name="Lawrence Berkeley National Laboratory"/>
            <person name="Czajka J.J."/>
            <person name="Han Y."/>
            <person name="Kim J."/>
            <person name="Mondo S.J."/>
            <person name="Hofstad B.A."/>
            <person name="Robles A."/>
            <person name="Haridas S."/>
            <person name="Riley R."/>
            <person name="LaButti K."/>
            <person name="Pangilinan J."/>
            <person name="Andreopoulos W."/>
            <person name="Lipzen A."/>
            <person name="Yan J."/>
            <person name="Wang M."/>
            <person name="Ng V."/>
            <person name="Grigoriev I.V."/>
            <person name="Spatafora J.W."/>
            <person name="Magnuson J.K."/>
            <person name="Baker S.E."/>
            <person name="Pomraning K.R."/>
        </authorList>
    </citation>
    <scope>NUCLEOTIDE SEQUENCE [LARGE SCALE GENOMIC DNA]</scope>
    <source>
        <strain evidence="4 5">Phaff 52-87</strain>
    </source>
</reference>
<feature type="domain" description="Flavin reductase like" evidence="3">
    <location>
        <begin position="27"/>
        <end position="220"/>
    </location>
</feature>
<evidence type="ECO:0000313" key="4">
    <source>
        <dbReference type="EMBL" id="KAK7204081.1"/>
    </source>
</evidence>
<dbReference type="PANTHER" id="PTHR30466:SF1">
    <property type="entry name" value="FMN REDUCTASE (NADH) RUTF"/>
    <property type="match status" value="1"/>
</dbReference>
<dbReference type="InterPro" id="IPR002563">
    <property type="entry name" value="Flavin_Rdtase-like_dom"/>
</dbReference>
<comment type="caution">
    <text evidence="4">The sequence shown here is derived from an EMBL/GenBank/DDBJ whole genome shotgun (WGS) entry which is preliminary data.</text>
</comment>
<name>A0ABR1F2K6_9ASCO</name>
<proteinExistence type="predicted"/>
<evidence type="ECO:0000256" key="1">
    <source>
        <dbReference type="ARBA" id="ARBA00023002"/>
    </source>
</evidence>
<gene>
    <name evidence="4" type="ORF">BZA70DRAFT_268492</name>
</gene>
<protein>
    <submittedName>
        <fullName evidence="4">Flavin reductase like domain-containing protein</fullName>
    </submittedName>
</protein>
<dbReference type="SMART" id="SM00903">
    <property type="entry name" value="Flavin_Reduct"/>
    <property type="match status" value="1"/>
</dbReference>
<organism evidence="4 5">
    <name type="scientific">Myxozyma melibiosi</name>
    <dbReference type="NCBI Taxonomy" id="54550"/>
    <lineage>
        <taxon>Eukaryota</taxon>
        <taxon>Fungi</taxon>
        <taxon>Dikarya</taxon>
        <taxon>Ascomycota</taxon>
        <taxon>Saccharomycotina</taxon>
        <taxon>Lipomycetes</taxon>
        <taxon>Lipomycetales</taxon>
        <taxon>Lipomycetaceae</taxon>
        <taxon>Myxozyma</taxon>
    </lineage>
</organism>
<dbReference type="RefSeq" id="XP_064767114.1">
    <property type="nucleotide sequence ID" value="XM_064911166.1"/>
</dbReference>
<keyword evidence="5" id="KW-1185">Reference proteome</keyword>
<keyword evidence="1" id="KW-0560">Oxidoreductase</keyword>
<dbReference type="GeneID" id="90036678"/>
<dbReference type="SUPFAM" id="SSF50475">
    <property type="entry name" value="FMN-binding split barrel"/>
    <property type="match status" value="1"/>
</dbReference>
<dbReference type="Pfam" id="PF01613">
    <property type="entry name" value="Flavin_Reduct"/>
    <property type="match status" value="1"/>
</dbReference>
<accession>A0ABR1F2K6</accession>
<dbReference type="Proteomes" id="UP001498771">
    <property type="component" value="Unassembled WGS sequence"/>
</dbReference>
<evidence type="ECO:0000313" key="5">
    <source>
        <dbReference type="Proteomes" id="UP001498771"/>
    </source>
</evidence>
<dbReference type="InterPro" id="IPR050268">
    <property type="entry name" value="NADH-dep_flavin_reductase"/>
</dbReference>
<evidence type="ECO:0000259" key="3">
    <source>
        <dbReference type="SMART" id="SM00903"/>
    </source>
</evidence>
<dbReference type="EMBL" id="JBBJBU010000009">
    <property type="protein sequence ID" value="KAK7204081.1"/>
    <property type="molecule type" value="Genomic_DNA"/>
</dbReference>
<sequence length="243" mass="26742">MRIPHAARGLHSSAVCHDLSLRFKQLMARHAAPLAVISAAHANDRRAATVSSVTSLSVSDQAAPLITFNLKLPSSTSRLIHDSGRFSVNFLSGAPAAEEIARGFAGVARPANLKETDYLEQDVEVVGVDWFPVSDAPFETPMLNRTRVLKPDEHSPDSSESSSTRPANIAFARVDCTAKHCFSVRDHEIWVGEVERLELEDENLKPPPPALVYFNRQFVRVHVANDAAADEKPKVRRSHLSHE</sequence>
<dbReference type="InterPro" id="IPR012349">
    <property type="entry name" value="Split_barrel_FMN-bd"/>
</dbReference>
<evidence type="ECO:0000256" key="2">
    <source>
        <dbReference type="SAM" id="MobiDB-lite"/>
    </source>
</evidence>
<feature type="region of interest" description="Disordered" evidence="2">
    <location>
        <begin position="144"/>
        <end position="166"/>
    </location>
</feature>
<dbReference type="Gene3D" id="2.30.110.10">
    <property type="entry name" value="Electron Transport, Fmn-binding Protein, Chain A"/>
    <property type="match status" value="1"/>
</dbReference>